<feature type="transmembrane region" description="Helical" evidence="12">
    <location>
        <begin position="457"/>
        <end position="478"/>
    </location>
</feature>
<keyword evidence="8 14" id="KW-0808">Transferase</keyword>
<keyword evidence="11 12" id="KW-0472">Membrane</keyword>
<feature type="transmembrane region" description="Helical" evidence="12">
    <location>
        <begin position="515"/>
        <end position="534"/>
    </location>
</feature>
<keyword evidence="9 12" id="KW-0812">Transmembrane</keyword>
<keyword evidence="7" id="KW-0328">Glycosyltransferase</keyword>
<sequence length="698" mass="79836">MKREFLNEPWRKIASRRRLLLLILVLTPALVAASVMGSLLPHRGTTYLEASIIFVYCVLFIWISLGFWTALAGFWTLLKKDDRFAVTRSRGELDAPIRAHVKTAILFPVCNEDPERIMAGIQAVWRSLVRLGAADRFDIHILSDSNDPDRWVQEEAAWNRLCEDLGAHGHIFYRRRRINLKRKSGNVADFCRRHGAHYTYMIVFDADSVMSGETLIRMVRIMERRRNVGILQTAPACTGRETLIARAQQFANRAYGPMYAAGLHHWFLGDAQFWGHNAIIRVKPFIKHCALSRLPGKPPLGGDILSHDFVESALMRRAGYSVWLAYDLEGSYEEVPPNLLTELKRDRRWCQGNLQHLRLVFTRGIFPGHRALFLNGVMAYGSALLWFLFLALATAEAISEALIQPDYFTPAKSLFPVWPVWDPMPALTLLAATGVILFLPKVCALLLALIKGRRKQFGGFFALCGSILTEVILSTLLAPVRMLFHSKYVFLTLMGMGIGWGTQQRDDEGTRFWDALRFHGGGTLLGLVWGVTMFQINRVFFWWSSPLVISLLLSIPVSMLTSRAELGRFFRAMRIFKTPEEVRLPREYEDIDRYMQSIAEDRSGFGIPADEGFLRAAVIPGVNTLHRTLLRGPRTLAPEIEERRDAILEKALNNGPQALCKKEKKELLYDAQRMRRLHEHIWELPQDELEKRWKVRLD</sequence>
<protein>
    <recommendedName>
        <fullName evidence="4">Glucans biosynthesis glucosyltransferase H</fullName>
    </recommendedName>
</protein>
<dbReference type="GO" id="GO:0005886">
    <property type="term" value="C:plasma membrane"/>
    <property type="evidence" value="ECO:0007669"/>
    <property type="project" value="UniProtKB-SubCell"/>
</dbReference>
<comment type="similarity">
    <text evidence="3">Belongs to the glycosyltransferase 2 family. OpgH subfamily.</text>
</comment>
<accession>A0A1I3QEH5</accession>
<dbReference type="Gene3D" id="3.90.550.10">
    <property type="entry name" value="Spore Coat Polysaccharide Biosynthesis Protein SpsA, Chain A"/>
    <property type="match status" value="1"/>
</dbReference>
<keyword evidence="6" id="KW-0997">Cell inner membrane</keyword>
<evidence type="ECO:0000256" key="12">
    <source>
        <dbReference type="SAM" id="Phobius"/>
    </source>
</evidence>
<evidence type="ECO:0000259" key="13">
    <source>
        <dbReference type="Pfam" id="PF13632"/>
    </source>
</evidence>
<evidence type="ECO:0000256" key="11">
    <source>
        <dbReference type="ARBA" id="ARBA00023136"/>
    </source>
</evidence>
<feature type="transmembrane region" description="Helical" evidence="12">
    <location>
        <begin position="53"/>
        <end position="78"/>
    </location>
</feature>
<dbReference type="STRING" id="52560.SAMN04488082_102301"/>
<comment type="subcellular location">
    <subcellularLocation>
        <location evidence="1">Cell inner membrane</location>
        <topology evidence="1">Multi-pass membrane protein</topology>
    </subcellularLocation>
</comment>
<comment type="pathway">
    <text evidence="2">Glycan metabolism; osmoregulated periplasmic glucan (OPG) biosynthesis.</text>
</comment>
<evidence type="ECO:0000256" key="6">
    <source>
        <dbReference type="ARBA" id="ARBA00022519"/>
    </source>
</evidence>
<feature type="transmembrane region" description="Helical" evidence="12">
    <location>
        <begin position="372"/>
        <end position="393"/>
    </location>
</feature>
<evidence type="ECO:0000313" key="14">
    <source>
        <dbReference type="EMBL" id="SFJ32115.1"/>
    </source>
</evidence>
<dbReference type="PANTHER" id="PTHR43867:SF5">
    <property type="entry name" value="GLUCANS BIOSYNTHESIS GLUCOSYLTRANSFERASE H"/>
    <property type="match status" value="1"/>
</dbReference>
<reference evidence="15" key="1">
    <citation type="submission" date="2016-10" db="EMBL/GenBank/DDBJ databases">
        <authorList>
            <person name="Varghese N."/>
            <person name="Submissions S."/>
        </authorList>
    </citation>
    <scope>NUCLEOTIDE SEQUENCE [LARGE SCALE GENOMIC DNA]</scope>
    <source>
        <strain evidence="15">DSM 5918</strain>
    </source>
</reference>
<evidence type="ECO:0000256" key="7">
    <source>
        <dbReference type="ARBA" id="ARBA00022676"/>
    </source>
</evidence>
<dbReference type="CDD" id="cd04191">
    <property type="entry name" value="Glucan_BSP_MdoH"/>
    <property type="match status" value="1"/>
</dbReference>
<dbReference type="AlphaFoldDB" id="A0A1I3QEH5"/>
<dbReference type="InterPro" id="IPR001173">
    <property type="entry name" value="Glyco_trans_2-like"/>
</dbReference>
<feature type="domain" description="Glycosyltransferase 2-like" evidence="13">
    <location>
        <begin position="202"/>
        <end position="398"/>
    </location>
</feature>
<evidence type="ECO:0000256" key="2">
    <source>
        <dbReference type="ARBA" id="ARBA00005001"/>
    </source>
</evidence>
<organism evidence="14 15">
    <name type="scientific">Desulfomicrobium apsheronum</name>
    <dbReference type="NCBI Taxonomy" id="52560"/>
    <lineage>
        <taxon>Bacteria</taxon>
        <taxon>Pseudomonadati</taxon>
        <taxon>Thermodesulfobacteriota</taxon>
        <taxon>Desulfovibrionia</taxon>
        <taxon>Desulfovibrionales</taxon>
        <taxon>Desulfomicrobiaceae</taxon>
        <taxon>Desulfomicrobium</taxon>
    </lineage>
</organism>
<dbReference type="SUPFAM" id="SSF53448">
    <property type="entry name" value="Nucleotide-diphospho-sugar transferases"/>
    <property type="match status" value="1"/>
</dbReference>
<evidence type="ECO:0000256" key="5">
    <source>
        <dbReference type="ARBA" id="ARBA00022475"/>
    </source>
</evidence>
<evidence type="ECO:0000256" key="10">
    <source>
        <dbReference type="ARBA" id="ARBA00022989"/>
    </source>
</evidence>
<dbReference type="NCBIfam" id="NF003958">
    <property type="entry name" value="PRK05454.2-1"/>
    <property type="match status" value="1"/>
</dbReference>
<keyword evidence="5" id="KW-1003">Cell membrane</keyword>
<evidence type="ECO:0000256" key="3">
    <source>
        <dbReference type="ARBA" id="ARBA00009337"/>
    </source>
</evidence>
<dbReference type="Proteomes" id="UP000198635">
    <property type="component" value="Unassembled WGS sequence"/>
</dbReference>
<keyword evidence="15" id="KW-1185">Reference proteome</keyword>
<dbReference type="GO" id="GO:0016758">
    <property type="term" value="F:hexosyltransferase activity"/>
    <property type="evidence" value="ECO:0007669"/>
    <property type="project" value="TreeGrafter"/>
</dbReference>
<feature type="transmembrane region" description="Helical" evidence="12">
    <location>
        <begin position="540"/>
        <end position="561"/>
    </location>
</feature>
<dbReference type="RefSeq" id="WP_092372757.1">
    <property type="nucleotide sequence ID" value="NZ_FORX01000002.1"/>
</dbReference>
<evidence type="ECO:0000256" key="1">
    <source>
        <dbReference type="ARBA" id="ARBA00004429"/>
    </source>
</evidence>
<evidence type="ECO:0000256" key="9">
    <source>
        <dbReference type="ARBA" id="ARBA00022692"/>
    </source>
</evidence>
<dbReference type="InterPro" id="IPR029044">
    <property type="entry name" value="Nucleotide-diphossugar_trans"/>
</dbReference>
<gene>
    <name evidence="14" type="ORF">SAMN04488082_102301</name>
</gene>
<evidence type="ECO:0000256" key="4">
    <source>
        <dbReference type="ARBA" id="ARBA00020585"/>
    </source>
</evidence>
<dbReference type="EMBL" id="FORX01000002">
    <property type="protein sequence ID" value="SFJ32115.1"/>
    <property type="molecule type" value="Genomic_DNA"/>
</dbReference>
<dbReference type="OrthoDB" id="9775281at2"/>
<name>A0A1I3QEH5_9BACT</name>
<dbReference type="Pfam" id="PF13632">
    <property type="entry name" value="Glyco_trans_2_3"/>
    <property type="match status" value="1"/>
</dbReference>
<evidence type="ECO:0000313" key="15">
    <source>
        <dbReference type="Proteomes" id="UP000198635"/>
    </source>
</evidence>
<dbReference type="NCBIfam" id="NF003962">
    <property type="entry name" value="PRK05454.2-5"/>
    <property type="match status" value="1"/>
</dbReference>
<dbReference type="InterPro" id="IPR050321">
    <property type="entry name" value="Glycosyltr_2/OpgH_subfam"/>
</dbReference>
<evidence type="ECO:0000256" key="8">
    <source>
        <dbReference type="ARBA" id="ARBA00022679"/>
    </source>
</evidence>
<feature type="transmembrane region" description="Helical" evidence="12">
    <location>
        <begin position="426"/>
        <end position="450"/>
    </location>
</feature>
<keyword evidence="10 12" id="KW-1133">Transmembrane helix</keyword>
<proteinExistence type="inferred from homology"/>
<dbReference type="PANTHER" id="PTHR43867">
    <property type="entry name" value="CELLULOSE SYNTHASE CATALYTIC SUBUNIT A [UDP-FORMING]"/>
    <property type="match status" value="1"/>
</dbReference>